<dbReference type="Proteomes" id="UP000295573">
    <property type="component" value="Unassembled WGS sequence"/>
</dbReference>
<name>A0A4R2IYV0_9ACTN</name>
<dbReference type="Pfam" id="PF13472">
    <property type="entry name" value="Lipase_GDSL_2"/>
    <property type="match status" value="1"/>
</dbReference>
<sequence>MIPPGSRYVALGSSFAAGPGISPIVHKPAGRSGSNYPHLVAAELGLDLVDVTYSGATTAHLLTDSQDGAPPQLDAVGPETALVTITAGGNDLEYVGTFIRGSMLNTLAKPATVLGRRVANRIRARVSYLKDDADYQTVTDSLVAVVSGVRERAPQARVILVDYLALVGPSTRPRLDVPLNEEQLPSVAMMADGLAAAFAKAAATSGADLVAASAASLQHAIGSAEPWTTGFSLLRGVSYHPNAAGMRAVADLVLETLRS</sequence>
<feature type="active site" evidence="1">
    <location>
        <position position="240"/>
    </location>
</feature>
<dbReference type="InterPro" id="IPR013830">
    <property type="entry name" value="SGNH_hydro"/>
</dbReference>
<dbReference type="InterPro" id="IPR037460">
    <property type="entry name" value="SEST-like"/>
</dbReference>
<protein>
    <submittedName>
        <fullName evidence="3">GDSL-like lipase/acylhydrolase family protein</fullName>
    </submittedName>
</protein>
<dbReference type="InterPro" id="IPR036514">
    <property type="entry name" value="SGNH_hydro_sf"/>
</dbReference>
<accession>A0A4R2IYV0</accession>
<evidence type="ECO:0000259" key="2">
    <source>
        <dbReference type="Pfam" id="PF13472"/>
    </source>
</evidence>
<dbReference type="GO" id="GO:0019433">
    <property type="term" value="P:triglyceride catabolic process"/>
    <property type="evidence" value="ECO:0007669"/>
    <property type="project" value="TreeGrafter"/>
</dbReference>
<dbReference type="PANTHER" id="PTHR37981">
    <property type="entry name" value="LIPASE 2"/>
    <property type="match status" value="1"/>
</dbReference>
<organism evidence="3 4">
    <name type="scientific">Kribbella antiqua</name>
    <dbReference type="NCBI Taxonomy" id="2512217"/>
    <lineage>
        <taxon>Bacteria</taxon>
        <taxon>Bacillati</taxon>
        <taxon>Actinomycetota</taxon>
        <taxon>Actinomycetes</taxon>
        <taxon>Propionibacteriales</taxon>
        <taxon>Kribbellaceae</taxon>
        <taxon>Kribbella</taxon>
    </lineage>
</organism>
<dbReference type="CDD" id="cd01823">
    <property type="entry name" value="SEST_like"/>
    <property type="match status" value="1"/>
</dbReference>
<dbReference type="Gene3D" id="3.40.50.1110">
    <property type="entry name" value="SGNH hydrolase"/>
    <property type="match status" value="1"/>
</dbReference>
<proteinExistence type="predicted"/>
<dbReference type="EMBL" id="SLWR01000002">
    <property type="protein sequence ID" value="TCO50487.1"/>
    <property type="molecule type" value="Genomic_DNA"/>
</dbReference>
<evidence type="ECO:0000313" key="4">
    <source>
        <dbReference type="Proteomes" id="UP000295573"/>
    </source>
</evidence>
<reference evidence="3 4" key="1">
    <citation type="journal article" date="2015" name="Stand. Genomic Sci.">
        <title>Genomic Encyclopedia of Bacterial and Archaeal Type Strains, Phase III: the genomes of soil and plant-associated and newly described type strains.</title>
        <authorList>
            <person name="Whitman W.B."/>
            <person name="Woyke T."/>
            <person name="Klenk H.P."/>
            <person name="Zhou Y."/>
            <person name="Lilburn T.G."/>
            <person name="Beck B.J."/>
            <person name="De Vos P."/>
            <person name="Vandamme P."/>
            <person name="Eisen J.A."/>
            <person name="Garrity G."/>
            <person name="Hugenholtz P."/>
            <person name="Kyrpides N.C."/>
        </authorList>
    </citation>
    <scope>NUCLEOTIDE SEQUENCE [LARGE SCALE GENOMIC DNA]</scope>
    <source>
        <strain evidence="3 4">VKM Ac-2541</strain>
    </source>
</reference>
<keyword evidence="4" id="KW-1185">Reference proteome</keyword>
<dbReference type="AlphaFoldDB" id="A0A4R2IYV0"/>
<evidence type="ECO:0000256" key="1">
    <source>
        <dbReference type="PIRSR" id="PIRSR637460-1"/>
    </source>
</evidence>
<feature type="active site" description="Nucleophile" evidence="1">
    <location>
        <position position="14"/>
    </location>
</feature>
<keyword evidence="3" id="KW-0378">Hydrolase</keyword>
<dbReference type="GO" id="GO:0004806">
    <property type="term" value="F:triacylglycerol lipase activity"/>
    <property type="evidence" value="ECO:0007669"/>
    <property type="project" value="TreeGrafter"/>
</dbReference>
<dbReference type="PANTHER" id="PTHR37981:SF1">
    <property type="entry name" value="SGNH HYDROLASE-TYPE ESTERASE DOMAIN-CONTAINING PROTEIN"/>
    <property type="match status" value="1"/>
</dbReference>
<feature type="domain" description="SGNH hydrolase-type esterase" evidence="2">
    <location>
        <begin position="10"/>
        <end position="248"/>
    </location>
</feature>
<dbReference type="RefSeq" id="WP_199236878.1">
    <property type="nucleotide sequence ID" value="NZ_SLWR01000002.1"/>
</dbReference>
<comment type="caution">
    <text evidence="3">The sequence shown here is derived from an EMBL/GenBank/DDBJ whole genome shotgun (WGS) entry which is preliminary data.</text>
</comment>
<gene>
    <name evidence="3" type="ORF">EV646_102561</name>
</gene>
<evidence type="ECO:0000313" key="3">
    <source>
        <dbReference type="EMBL" id="TCO50487.1"/>
    </source>
</evidence>
<dbReference type="SUPFAM" id="SSF52266">
    <property type="entry name" value="SGNH hydrolase"/>
    <property type="match status" value="1"/>
</dbReference>